<comment type="caution">
    <text evidence="1">The sequence shown here is derived from an EMBL/GenBank/DDBJ whole genome shotgun (WGS) entry which is preliminary data.</text>
</comment>
<dbReference type="AlphaFoldDB" id="A0AAN6Z9P4"/>
<accession>A0AAN6Z9P4</accession>
<gene>
    <name evidence="1" type="ORF">BT67DRAFT_490654</name>
</gene>
<proteinExistence type="predicted"/>
<reference evidence="1" key="2">
    <citation type="submission" date="2023-05" db="EMBL/GenBank/DDBJ databases">
        <authorList>
            <consortium name="Lawrence Berkeley National Laboratory"/>
            <person name="Steindorff A."/>
            <person name="Hensen N."/>
            <person name="Bonometti L."/>
            <person name="Westerberg I."/>
            <person name="Brannstrom I.O."/>
            <person name="Guillou S."/>
            <person name="Cros-Aarteil S."/>
            <person name="Calhoun S."/>
            <person name="Haridas S."/>
            <person name="Kuo A."/>
            <person name="Mondo S."/>
            <person name="Pangilinan J."/>
            <person name="Riley R."/>
            <person name="Labutti K."/>
            <person name="Andreopoulos B."/>
            <person name="Lipzen A."/>
            <person name="Chen C."/>
            <person name="Yanf M."/>
            <person name="Daum C."/>
            <person name="Ng V."/>
            <person name="Clum A."/>
            <person name="Ohm R."/>
            <person name="Martin F."/>
            <person name="Silar P."/>
            <person name="Natvig D."/>
            <person name="Lalanne C."/>
            <person name="Gautier V."/>
            <person name="Ament-Velasquez S.L."/>
            <person name="Kruys A."/>
            <person name="Hutchinson M.I."/>
            <person name="Powell A.J."/>
            <person name="Barry K."/>
            <person name="Miller A.N."/>
            <person name="Grigoriev I.V."/>
            <person name="Debuchy R."/>
            <person name="Gladieux P."/>
            <person name="Thoren M.H."/>
            <person name="Johannesson H."/>
        </authorList>
    </citation>
    <scope>NUCLEOTIDE SEQUENCE</scope>
    <source>
        <strain evidence="1">CBS 123565</strain>
    </source>
</reference>
<sequence>MICTPASRGLAFGRLSGVGVDGSLTGISFFVAILGATRDVEKKPYSSLSFCIVRPGLSCSLMVLQPDCVRHLRNEFCNLISVPTLACPTVQRRWLA</sequence>
<name>A0AAN6Z9P4_9PEZI</name>
<dbReference type="EMBL" id="MU853438">
    <property type="protein sequence ID" value="KAK4130267.1"/>
    <property type="molecule type" value="Genomic_DNA"/>
</dbReference>
<dbReference type="Proteomes" id="UP001304895">
    <property type="component" value="Unassembled WGS sequence"/>
</dbReference>
<evidence type="ECO:0000313" key="2">
    <source>
        <dbReference type="Proteomes" id="UP001304895"/>
    </source>
</evidence>
<protein>
    <submittedName>
        <fullName evidence="1">Uncharacterized protein</fullName>
    </submittedName>
</protein>
<reference evidence="1" key="1">
    <citation type="journal article" date="2023" name="Mol. Phylogenet. Evol.">
        <title>Genome-scale phylogeny and comparative genomics of the fungal order Sordariales.</title>
        <authorList>
            <person name="Hensen N."/>
            <person name="Bonometti L."/>
            <person name="Westerberg I."/>
            <person name="Brannstrom I.O."/>
            <person name="Guillou S."/>
            <person name="Cros-Aarteil S."/>
            <person name="Calhoun S."/>
            <person name="Haridas S."/>
            <person name="Kuo A."/>
            <person name="Mondo S."/>
            <person name="Pangilinan J."/>
            <person name="Riley R."/>
            <person name="LaButti K."/>
            <person name="Andreopoulos B."/>
            <person name="Lipzen A."/>
            <person name="Chen C."/>
            <person name="Yan M."/>
            <person name="Daum C."/>
            <person name="Ng V."/>
            <person name="Clum A."/>
            <person name="Steindorff A."/>
            <person name="Ohm R.A."/>
            <person name="Martin F."/>
            <person name="Silar P."/>
            <person name="Natvig D.O."/>
            <person name="Lalanne C."/>
            <person name="Gautier V."/>
            <person name="Ament-Velasquez S.L."/>
            <person name="Kruys A."/>
            <person name="Hutchinson M.I."/>
            <person name="Powell A.J."/>
            <person name="Barry K."/>
            <person name="Miller A.N."/>
            <person name="Grigoriev I.V."/>
            <person name="Debuchy R."/>
            <person name="Gladieux P."/>
            <person name="Hiltunen Thoren M."/>
            <person name="Johannesson H."/>
        </authorList>
    </citation>
    <scope>NUCLEOTIDE SEQUENCE</scope>
    <source>
        <strain evidence="1">CBS 123565</strain>
    </source>
</reference>
<evidence type="ECO:0000313" key="1">
    <source>
        <dbReference type="EMBL" id="KAK4130267.1"/>
    </source>
</evidence>
<organism evidence="1 2">
    <name type="scientific">Trichocladium antarcticum</name>
    <dbReference type="NCBI Taxonomy" id="1450529"/>
    <lineage>
        <taxon>Eukaryota</taxon>
        <taxon>Fungi</taxon>
        <taxon>Dikarya</taxon>
        <taxon>Ascomycota</taxon>
        <taxon>Pezizomycotina</taxon>
        <taxon>Sordariomycetes</taxon>
        <taxon>Sordariomycetidae</taxon>
        <taxon>Sordariales</taxon>
        <taxon>Chaetomiaceae</taxon>
        <taxon>Trichocladium</taxon>
    </lineage>
</organism>
<keyword evidence="2" id="KW-1185">Reference proteome</keyword>